<feature type="domain" description="Peptidase M14" evidence="8">
    <location>
        <begin position="1"/>
        <end position="308"/>
    </location>
</feature>
<dbReference type="InterPro" id="IPR000834">
    <property type="entry name" value="Peptidase_M14"/>
</dbReference>
<dbReference type="PRINTS" id="PR00765">
    <property type="entry name" value="CRBOXYPTASEA"/>
</dbReference>
<evidence type="ECO:0000313" key="10">
    <source>
        <dbReference type="WBParaSite" id="Minc3s00755g16929"/>
    </source>
</evidence>
<evidence type="ECO:0000259" key="8">
    <source>
        <dbReference type="PROSITE" id="PS52035"/>
    </source>
</evidence>
<evidence type="ECO:0000256" key="2">
    <source>
        <dbReference type="ARBA" id="ARBA00005988"/>
    </source>
</evidence>
<dbReference type="GO" id="GO:0008270">
    <property type="term" value="F:zinc ion binding"/>
    <property type="evidence" value="ECO:0007669"/>
    <property type="project" value="InterPro"/>
</dbReference>
<dbReference type="PANTHER" id="PTHR11705:SF133">
    <property type="entry name" value="PEPTIDASE M14 CARBOXYPEPTIDASE A DOMAIN-CONTAINING PROTEIN"/>
    <property type="match status" value="1"/>
</dbReference>
<dbReference type="SUPFAM" id="SSF53187">
    <property type="entry name" value="Zn-dependent exopeptidases"/>
    <property type="match status" value="1"/>
</dbReference>
<dbReference type="InterPro" id="IPR057247">
    <property type="entry name" value="CARBOXYPEPT_ZN_2"/>
</dbReference>
<dbReference type="FunFam" id="3.40.630.10:FF:000056">
    <property type="entry name" value="Zinc carboxypeptidase"/>
    <property type="match status" value="1"/>
</dbReference>
<keyword evidence="5" id="KW-0862">Zinc</keyword>
<dbReference type="Pfam" id="PF00246">
    <property type="entry name" value="Peptidase_M14"/>
    <property type="match status" value="1"/>
</dbReference>
<evidence type="ECO:0000256" key="3">
    <source>
        <dbReference type="ARBA" id="ARBA00022645"/>
    </source>
</evidence>
<evidence type="ECO:0000256" key="7">
    <source>
        <dbReference type="SAM" id="MobiDB-lite"/>
    </source>
</evidence>
<protein>
    <submittedName>
        <fullName evidence="10">Peptidase M14 carboxypeptidase A domain-containing protein</fullName>
    </submittedName>
</protein>
<keyword evidence="4" id="KW-0479">Metal-binding</keyword>
<dbReference type="Gene3D" id="3.40.630.10">
    <property type="entry name" value="Zn peptidases"/>
    <property type="match status" value="1"/>
</dbReference>
<dbReference type="WBParaSite" id="Minc3s00755g16929">
    <property type="protein sequence ID" value="Minc3s00755g16929"/>
    <property type="gene ID" value="Minc3s00755g16929"/>
</dbReference>
<dbReference type="GO" id="GO:0004181">
    <property type="term" value="F:metallocarboxypeptidase activity"/>
    <property type="evidence" value="ECO:0007669"/>
    <property type="project" value="InterPro"/>
</dbReference>
<accession>A0A914LSA7</accession>
<dbReference type="InterPro" id="IPR057246">
    <property type="entry name" value="CARBOXYPEPT_ZN_1"/>
</dbReference>
<sequence length="426" mass="48265">MEEHLFRLREMNPRLISLYEIGRTHENRSIVTAKISARQIMPDESWRPFRGPAIWIDAGVHAREWIAPATAMILIAALVNGYNSEDVGVRHLVEHIDWYITPVLNPDGYEYSHTKNRMWRKNRRPAFCKQQYFNRICCSGVDLNRNFDWFWSITGSSADPCHETYHGPSAFSEPEKSVRDFLQVHPVKAFISLHSYSQLWLLPYGHKKRNYPEDFHTVQRPLALRAVKALERLYGTEYQVGSGADLLYEASGSSHDYAKGVLNIPFSFLVELRPQNTLHSTGFLLPEAEIMDTADETWEAIKIVADKMLERYAPLPPIETSRGRNLMGITSSTEIDGNEHCSTSTTPTATPTPTTSIKASSNTSTPKTTIKTTRRKNNKNSPSKPTKKTTTSTTTELPTNQTLIVNTTTETTTTTLMTSKWVGRGK</sequence>
<name>A0A914LSA7_MELIC</name>
<evidence type="ECO:0000256" key="6">
    <source>
        <dbReference type="PROSITE-ProRule" id="PRU01379"/>
    </source>
</evidence>
<keyword evidence="9" id="KW-1185">Reference proteome</keyword>
<feature type="compositionally biased region" description="Low complexity" evidence="7">
    <location>
        <begin position="342"/>
        <end position="371"/>
    </location>
</feature>
<evidence type="ECO:0000313" key="9">
    <source>
        <dbReference type="Proteomes" id="UP000887563"/>
    </source>
</evidence>
<dbReference type="AlphaFoldDB" id="A0A914LSA7"/>
<feature type="region of interest" description="Disordered" evidence="7">
    <location>
        <begin position="330"/>
        <end position="400"/>
    </location>
</feature>
<evidence type="ECO:0000256" key="1">
    <source>
        <dbReference type="ARBA" id="ARBA00001947"/>
    </source>
</evidence>
<evidence type="ECO:0000256" key="5">
    <source>
        <dbReference type="ARBA" id="ARBA00022833"/>
    </source>
</evidence>
<dbReference type="SMART" id="SM00631">
    <property type="entry name" value="Zn_pept"/>
    <property type="match status" value="1"/>
</dbReference>
<keyword evidence="3" id="KW-0121">Carboxypeptidase</keyword>
<dbReference type="Proteomes" id="UP000887563">
    <property type="component" value="Unplaced"/>
</dbReference>
<comment type="cofactor">
    <cofactor evidence="1">
        <name>Zn(2+)</name>
        <dbReference type="ChEBI" id="CHEBI:29105"/>
    </cofactor>
</comment>
<keyword evidence="3" id="KW-0378">Hydrolase</keyword>
<dbReference type="GO" id="GO:0005615">
    <property type="term" value="C:extracellular space"/>
    <property type="evidence" value="ECO:0007669"/>
    <property type="project" value="TreeGrafter"/>
</dbReference>
<dbReference type="PANTHER" id="PTHR11705">
    <property type="entry name" value="PROTEASE FAMILY M14 CARBOXYPEPTIDASE A,B"/>
    <property type="match status" value="1"/>
</dbReference>
<dbReference type="PROSITE" id="PS00132">
    <property type="entry name" value="CARBOXYPEPT_ZN_1"/>
    <property type="match status" value="1"/>
</dbReference>
<feature type="active site" description="Proton donor/acceptor" evidence="6">
    <location>
        <position position="271"/>
    </location>
</feature>
<dbReference type="CDD" id="cd03860">
    <property type="entry name" value="M14_CP_A-B_like"/>
    <property type="match status" value="1"/>
</dbReference>
<feature type="compositionally biased region" description="Low complexity" evidence="7">
    <location>
        <begin position="379"/>
        <end position="400"/>
    </location>
</feature>
<evidence type="ECO:0000256" key="4">
    <source>
        <dbReference type="ARBA" id="ARBA00022723"/>
    </source>
</evidence>
<comment type="similarity">
    <text evidence="2 6">Belongs to the peptidase M14 family.</text>
</comment>
<organism evidence="9 10">
    <name type="scientific">Meloidogyne incognita</name>
    <name type="common">Southern root-knot nematode worm</name>
    <name type="synonym">Oxyuris incognita</name>
    <dbReference type="NCBI Taxonomy" id="6306"/>
    <lineage>
        <taxon>Eukaryota</taxon>
        <taxon>Metazoa</taxon>
        <taxon>Ecdysozoa</taxon>
        <taxon>Nematoda</taxon>
        <taxon>Chromadorea</taxon>
        <taxon>Rhabditida</taxon>
        <taxon>Tylenchina</taxon>
        <taxon>Tylenchomorpha</taxon>
        <taxon>Tylenchoidea</taxon>
        <taxon>Meloidogynidae</taxon>
        <taxon>Meloidogyninae</taxon>
        <taxon>Meloidogyne</taxon>
        <taxon>Meloidogyne incognita group</taxon>
    </lineage>
</organism>
<dbReference type="PROSITE" id="PS52035">
    <property type="entry name" value="PEPTIDASE_M14"/>
    <property type="match status" value="1"/>
</dbReference>
<dbReference type="GO" id="GO:0006508">
    <property type="term" value="P:proteolysis"/>
    <property type="evidence" value="ECO:0007669"/>
    <property type="project" value="InterPro"/>
</dbReference>
<proteinExistence type="inferred from homology"/>
<dbReference type="PROSITE" id="PS00133">
    <property type="entry name" value="CARBOXYPEPT_ZN_2"/>
    <property type="match status" value="1"/>
</dbReference>
<reference evidence="10" key="1">
    <citation type="submission" date="2022-11" db="UniProtKB">
        <authorList>
            <consortium name="WormBaseParasite"/>
        </authorList>
    </citation>
    <scope>IDENTIFICATION</scope>
</reference>
<keyword evidence="3" id="KW-0645">Protease</keyword>